<dbReference type="RefSeq" id="WP_136599449.1">
    <property type="nucleotide sequence ID" value="NZ_STGV01000005.1"/>
</dbReference>
<dbReference type="AlphaFoldDB" id="A0A4S8NVF9"/>
<feature type="domain" description="DUF6867" evidence="2">
    <location>
        <begin position="15"/>
        <end position="116"/>
    </location>
</feature>
<name>A0A4S8NVF9_9HYPH</name>
<evidence type="ECO:0000259" key="2">
    <source>
        <dbReference type="Pfam" id="PF21741"/>
    </source>
</evidence>
<keyword evidence="1" id="KW-1133">Transmembrane helix</keyword>
<dbReference type="EMBL" id="STGV01000005">
    <property type="protein sequence ID" value="THV21398.1"/>
    <property type="molecule type" value="Genomic_DNA"/>
</dbReference>
<reference evidence="3 4" key="1">
    <citation type="submission" date="2019-04" db="EMBL/GenBank/DDBJ databases">
        <title>Genome sequence of strain shin9-1.</title>
        <authorList>
            <person name="Gao J."/>
            <person name="Sun J."/>
        </authorList>
    </citation>
    <scope>NUCLEOTIDE SEQUENCE [LARGE SCALE GENOMIC DNA]</scope>
    <source>
        <strain evidence="4">shin9-1</strain>
    </source>
</reference>
<keyword evidence="1" id="KW-0472">Membrane</keyword>
<feature type="transmembrane region" description="Helical" evidence="1">
    <location>
        <begin position="71"/>
        <end position="89"/>
    </location>
</feature>
<keyword evidence="4" id="KW-1185">Reference proteome</keyword>
<dbReference type="Proteomes" id="UP000308828">
    <property type="component" value="Unassembled WGS sequence"/>
</dbReference>
<evidence type="ECO:0000313" key="4">
    <source>
        <dbReference type="Proteomes" id="UP000308828"/>
    </source>
</evidence>
<accession>A0A4S8NVF9</accession>
<proteinExistence type="predicted"/>
<dbReference type="Pfam" id="PF21741">
    <property type="entry name" value="DUF6867"/>
    <property type="match status" value="1"/>
</dbReference>
<evidence type="ECO:0000313" key="3">
    <source>
        <dbReference type="EMBL" id="THV21398.1"/>
    </source>
</evidence>
<feature type="transmembrane region" description="Helical" evidence="1">
    <location>
        <begin position="41"/>
        <end position="59"/>
    </location>
</feature>
<organism evidence="3 4">
    <name type="scientific">Peteryoungia ipomoeae</name>
    <dbReference type="NCBI Taxonomy" id="1210932"/>
    <lineage>
        <taxon>Bacteria</taxon>
        <taxon>Pseudomonadati</taxon>
        <taxon>Pseudomonadota</taxon>
        <taxon>Alphaproteobacteria</taxon>
        <taxon>Hyphomicrobiales</taxon>
        <taxon>Rhizobiaceae</taxon>
        <taxon>Peteryoungia</taxon>
    </lineage>
</organism>
<evidence type="ECO:0000256" key="1">
    <source>
        <dbReference type="SAM" id="Phobius"/>
    </source>
</evidence>
<comment type="caution">
    <text evidence="3">The sequence shown here is derived from an EMBL/GenBank/DDBJ whole genome shotgun (WGS) entry which is preliminary data.</text>
</comment>
<feature type="transmembrane region" description="Helical" evidence="1">
    <location>
        <begin position="12"/>
        <end position="29"/>
    </location>
</feature>
<protein>
    <recommendedName>
        <fullName evidence="2">DUF6867 domain-containing protein</fullName>
    </recommendedName>
</protein>
<gene>
    <name evidence="3" type="ORF">FAA97_15385</name>
</gene>
<dbReference type="OrthoDB" id="9806174at2"/>
<sequence>MQGLFFESDTTVRYVLRFLVLLLGFWTAWRTGKAVAESWQGYGTVFVYILGLAVAMRFLHYSLFAGPFISPFFYVIDVVLLLAWAIAGFQSRRTTQMVDNYYWLYERTSYFSWKNKD</sequence>
<dbReference type="InterPro" id="IPR049201">
    <property type="entry name" value="DUF6867"/>
</dbReference>
<keyword evidence="1" id="KW-0812">Transmembrane</keyword>